<keyword evidence="3 8" id="KW-0001">2Fe-2S</keyword>
<dbReference type="InterPro" id="IPR010048">
    <property type="entry name" value="Hydroxylam_reduct"/>
</dbReference>
<comment type="catalytic activity">
    <reaction evidence="8">
        <text>A + NH4(+) + H2O = hydroxylamine + AH2 + H(+)</text>
        <dbReference type="Rhea" id="RHEA:22052"/>
        <dbReference type="ChEBI" id="CHEBI:13193"/>
        <dbReference type="ChEBI" id="CHEBI:15377"/>
        <dbReference type="ChEBI" id="CHEBI:15378"/>
        <dbReference type="ChEBI" id="CHEBI:15429"/>
        <dbReference type="ChEBI" id="CHEBI:17499"/>
        <dbReference type="ChEBI" id="CHEBI:28938"/>
        <dbReference type="EC" id="1.7.99.1"/>
    </reaction>
</comment>
<dbReference type="GO" id="GO:0046872">
    <property type="term" value="F:metal ion binding"/>
    <property type="evidence" value="ECO:0007669"/>
    <property type="project" value="UniProtKB-KW"/>
</dbReference>
<feature type="binding site" evidence="8">
    <location>
        <position position="275"/>
    </location>
    <ligand>
        <name>hybrid [4Fe-2O-2S] cluster</name>
        <dbReference type="ChEBI" id="CHEBI:60519"/>
    </ligand>
</feature>
<dbReference type="Gene3D" id="3.40.50.2030">
    <property type="match status" value="2"/>
</dbReference>
<feature type="binding site" evidence="8">
    <location>
        <position position="3"/>
    </location>
    <ligand>
        <name>[2Fe-2S] cluster</name>
        <dbReference type="ChEBI" id="CHEBI:190135"/>
    </ligand>
</feature>
<dbReference type="EMBL" id="MSLT01000023">
    <property type="protein sequence ID" value="OUD12121.1"/>
    <property type="molecule type" value="Genomic_DNA"/>
</dbReference>
<keyword evidence="7 8" id="KW-0411">Iron-sulfur</keyword>
<feature type="modified residue" description="Cysteine persulfide" evidence="8">
    <location>
        <position position="406"/>
    </location>
</feature>
<evidence type="ECO:0000256" key="1">
    <source>
        <dbReference type="ARBA" id="ARBA00004496"/>
    </source>
</evidence>
<comment type="subcellular location">
    <subcellularLocation>
        <location evidence="1 8">Cytoplasm</location>
    </subcellularLocation>
</comment>
<feature type="binding site" evidence="8">
    <location>
        <position position="6"/>
    </location>
    <ligand>
        <name>[2Fe-2S] cluster</name>
        <dbReference type="ChEBI" id="CHEBI:190135"/>
    </ligand>
</feature>
<dbReference type="SUPFAM" id="SSF56821">
    <property type="entry name" value="Prismane protein-like"/>
    <property type="match status" value="1"/>
</dbReference>
<feature type="binding site" description="via persulfide group" evidence="8">
    <location>
        <position position="406"/>
    </location>
    <ligand>
        <name>hybrid [4Fe-2O-2S] cluster</name>
        <dbReference type="ChEBI" id="CHEBI:60519"/>
    </ligand>
</feature>
<feature type="binding site" evidence="8">
    <location>
        <position position="495"/>
    </location>
    <ligand>
        <name>hybrid [4Fe-2O-2S] cluster</name>
        <dbReference type="ChEBI" id="CHEBI:60519"/>
    </ligand>
</feature>
<dbReference type="AlphaFoldDB" id="A0A251X3U0"/>
<dbReference type="NCBIfam" id="NF003658">
    <property type="entry name" value="PRK05290.1"/>
    <property type="match status" value="1"/>
</dbReference>
<dbReference type="GO" id="GO:0042542">
    <property type="term" value="P:response to hydrogen peroxide"/>
    <property type="evidence" value="ECO:0007669"/>
    <property type="project" value="TreeGrafter"/>
</dbReference>
<dbReference type="EC" id="1.7.99.1" evidence="8"/>
<dbReference type="InterPro" id="IPR016100">
    <property type="entry name" value="Prismane_a-bundle"/>
</dbReference>
<dbReference type="FunFam" id="3.40.50.2030:FF:000002">
    <property type="entry name" value="Hydroxylamine reductase"/>
    <property type="match status" value="1"/>
</dbReference>
<reference evidence="9 10" key="1">
    <citation type="submission" date="2016-12" db="EMBL/GenBank/DDBJ databases">
        <title>Thioflexothrix psekupsii D3 genome sequencing and assembly.</title>
        <authorList>
            <person name="Fomenkov A."/>
            <person name="Vincze T."/>
            <person name="Grabovich M."/>
            <person name="Anton B.P."/>
            <person name="Dubinina G."/>
            <person name="Orlova M."/>
            <person name="Belousova E."/>
            <person name="Roberts R.J."/>
        </authorList>
    </citation>
    <scope>NUCLEOTIDE SEQUENCE [LARGE SCALE GENOMIC DNA]</scope>
    <source>
        <strain evidence="9">D3</strain>
    </source>
</reference>
<evidence type="ECO:0000256" key="7">
    <source>
        <dbReference type="ARBA" id="ARBA00023014"/>
    </source>
</evidence>
<evidence type="ECO:0000313" key="9">
    <source>
        <dbReference type="EMBL" id="OUD12121.1"/>
    </source>
</evidence>
<feature type="binding site" evidence="8">
    <location>
        <position position="22"/>
    </location>
    <ligand>
        <name>[2Fe-2S] cluster</name>
        <dbReference type="ChEBI" id="CHEBI:190135"/>
    </ligand>
</feature>
<feature type="binding site" evidence="8">
    <location>
        <position position="319"/>
    </location>
    <ligand>
        <name>hybrid [4Fe-2O-2S] cluster</name>
        <dbReference type="ChEBI" id="CHEBI:60519"/>
    </ligand>
</feature>
<evidence type="ECO:0000256" key="6">
    <source>
        <dbReference type="ARBA" id="ARBA00023004"/>
    </source>
</evidence>
<dbReference type="Pfam" id="PF03063">
    <property type="entry name" value="Prismane"/>
    <property type="match status" value="1"/>
</dbReference>
<dbReference type="RefSeq" id="WP_086489032.1">
    <property type="nucleotide sequence ID" value="NZ_MSLT01000023.1"/>
</dbReference>
<feature type="binding site" evidence="8">
    <location>
        <position position="459"/>
    </location>
    <ligand>
        <name>hybrid [4Fe-2O-2S] cluster</name>
        <dbReference type="ChEBI" id="CHEBI:60519"/>
    </ligand>
</feature>
<evidence type="ECO:0000256" key="8">
    <source>
        <dbReference type="HAMAP-Rule" id="MF_00069"/>
    </source>
</evidence>
<dbReference type="PIRSF" id="PIRSF000076">
    <property type="entry name" value="HCP"/>
    <property type="match status" value="1"/>
</dbReference>
<dbReference type="InterPro" id="IPR011254">
    <property type="entry name" value="Prismane-like_sf"/>
</dbReference>
<dbReference type="FunFam" id="3.40.50.2030:FF:000001">
    <property type="entry name" value="Hydroxylamine reductase"/>
    <property type="match status" value="1"/>
</dbReference>
<comment type="caution">
    <text evidence="9">The sequence shown here is derived from an EMBL/GenBank/DDBJ whole genome shotgun (WGS) entry which is preliminary data.</text>
</comment>
<dbReference type="Proteomes" id="UP000194798">
    <property type="component" value="Unassembled WGS sequence"/>
</dbReference>
<dbReference type="Gene3D" id="1.20.1270.20">
    <property type="match status" value="2"/>
</dbReference>
<dbReference type="GO" id="GO:0050418">
    <property type="term" value="F:hydroxylamine reductase activity"/>
    <property type="evidence" value="ECO:0007669"/>
    <property type="project" value="UniProtKB-UniRule"/>
</dbReference>
<keyword evidence="10" id="KW-1185">Reference proteome</keyword>
<dbReference type="InterPro" id="IPR016099">
    <property type="entry name" value="Prismane-like_a/b-sand"/>
</dbReference>
<name>A0A251X3U0_9GAMM</name>
<dbReference type="HAMAP" id="MF_00069">
    <property type="entry name" value="Hydroxylam_reduct"/>
    <property type="match status" value="1"/>
</dbReference>
<accession>A0A251X3U0</accession>
<feature type="binding site" evidence="8">
    <location>
        <position position="493"/>
    </location>
    <ligand>
        <name>hybrid [4Fe-2O-2S] cluster</name>
        <dbReference type="ChEBI" id="CHEBI:60519"/>
    </ligand>
</feature>
<organism evidence="9 10">
    <name type="scientific">Thioflexithrix psekupsensis</name>
    <dbReference type="NCBI Taxonomy" id="1570016"/>
    <lineage>
        <taxon>Bacteria</taxon>
        <taxon>Pseudomonadati</taxon>
        <taxon>Pseudomonadota</taxon>
        <taxon>Gammaproteobacteria</taxon>
        <taxon>Thiotrichales</taxon>
        <taxon>Thioflexithrix</taxon>
    </lineage>
</organism>
<dbReference type="OrthoDB" id="9761526at2"/>
<comment type="similarity">
    <text evidence="8">Belongs to the HCP family.</text>
</comment>
<feature type="binding site" evidence="8">
    <location>
        <position position="251"/>
    </location>
    <ligand>
        <name>hybrid [4Fe-2O-2S] cluster</name>
        <dbReference type="ChEBI" id="CHEBI:60519"/>
    </ligand>
</feature>
<feature type="binding site" evidence="8">
    <location>
        <position position="29"/>
    </location>
    <ligand>
        <name>[2Fe-2S] cluster</name>
        <dbReference type="ChEBI" id="CHEBI:190135"/>
    </ligand>
</feature>
<evidence type="ECO:0000256" key="5">
    <source>
        <dbReference type="ARBA" id="ARBA00023002"/>
    </source>
</evidence>
<dbReference type="InterPro" id="IPR004137">
    <property type="entry name" value="HCP/CODH"/>
</dbReference>
<sequence length="554" mass="59906">MFCYQCEQTKRNHTADGIFMGCADTKGSCGKDATTADLQDLLVYLIQGIAYYQYQFAPTQGIDKKAAEFILYGLFTTLTNVNFNATRFSSLIQNAKELRDQLAEKSGGVKPSDAPNTPLTLVPQSDVEGLLAQAKIARVNAQQDTVGADVIGLRTLILYGLKGVAAYAYHAFMLGYQKDEIHLEMARLLSELMSESVDLNGLLKEALAVGELNLQVMALLEQANTEQFGTQQVTPVRTTPVAGKAILMSGHDLHDLKLLLEQTQGKNINVYTHGEMLPAHAYPQLKAYPHLVGNYGSAWQNQQQEFAAFPGPIVMTSNCIIEPQASYRQRLFTSGPVGWAGIRHVADGDFSAAIQIAQAMPGFKTSEVEKTITVGFGKHTVLGVADAVINAVQQGAIKHFFLIGGCDGAVPGRNYYTELAEKTPHDTVILTLGCGKYRFNQLDFGSIGGIPRLLDVGQCNDAYAAIEIAKALAGAFHCGVNDLPLSFMVSWFEQKATAVLLSLLALNVQNIHLGPSLPAYLTPNLIAILQEKFSLKANGNAEDDLAMALSPKAA</sequence>
<keyword evidence="2 8" id="KW-0963">Cytoplasm</keyword>
<proteinExistence type="inferred from homology"/>
<feature type="binding site" evidence="8">
    <location>
        <position position="434"/>
    </location>
    <ligand>
        <name>hybrid [4Fe-2O-2S] cluster</name>
        <dbReference type="ChEBI" id="CHEBI:60519"/>
    </ligand>
</feature>
<comment type="cofactor">
    <cofactor evidence="8">
        <name>hybrid [4Fe-2O-2S] cluster</name>
        <dbReference type="ChEBI" id="CHEBI:60519"/>
    </cofactor>
    <text evidence="8">Binds 1 hybrid [4Fe-2O-2S] cluster.</text>
</comment>
<comment type="cofactor">
    <cofactor evidence="8">
        <name>[2Fe-2S] cluster</name>
        <dbReference type="ChEBI" id="CHEBI:190135"/>
    </cofactor>
    <text evidence="8">Binds 1 [2Fe-2S] cluster.</text>
</comment>
<comment type="function">
    <text evidence="8">Catalyzes the reduction of hydroxylamine to form NH(3) and H(2)O.</text>
</comment>
<evidence type="ECO:0000256" key="4">
    <source>
        <dbReference type="ARBA" id="ARBA00022723"/>
    </source>
</evidence>
<dbReference type="NCBIfam" id="TIGR01703">
    <property type="entry name" value="hybrid_clust"/>
    <property type="match status" value="1"/>
</dbReference>
<evidence type="ECO:0000256" key="3">
    <source>
        <dbReference type="ARBA" id="ARBA00022714"/>
    </source>
</evidence>
<dbReference type="GO" id="GO:0005737">
    <property type="term" value="C:cytoplasm"/>
    <property type="evidence" value="ECO:0007669"/>
    <property type="project" value="UniProtKB-SubCell"/>
</dbReference>
<evidence type="ECO:0000256" key="2">
    <source>
        <dbReference type="ARBA" id="ARBA00022490"/>
    </source>
</evidence>
<dbReference type="GO" id="GO:0051537">
    <property type="term" value="F:2 iron, 2 sulfur cluster binding"/>
    <property type="evidence" value="ECO:0007669"/>
    <property type="project" value="UniProtKB-KW"/>
</dbReference>
<dbReference type="PANTHER" id="PTHR30109:SF0">
    <property type="entry name" value="HYDROXYLAMINE REDUCTASE"/>
    <property type="match status" value="1"/>
</dbReference>
<dbReference type="GO" id="GO:0004601">
    <property type="term" value="F:peroxidase activity"/>
    <property type="evidence" value="ECO:0007669"/>
    <property type="project" value="TreeGrafter"/>
</dbReference>
<keyword evidence="6 8" id="KW-0408">Iron</keyword>
<gene>
    <name evidence="8" type="primary">hcp</name>
    <name evidence="9" type="ORF">TPSD3_13415</name>
</gene>
<dbReference type="PANTHER" id="PTHR30109">
    <property type="entry name" value="HYDROXYLAMINE REDUCTASE"/>
    <property type="match status" value="1"/>
</dbReference>
<keyword evidence="4 8" id="KW-0479">Metal-binding</keyword>
<keyword evidence="5 8" id="KW-0560">Oxidoreductase</keyword>
<protein>
    <recommendedName>
        <fullName evidence="8">Hydroxylamine reductase</fullName>
        <ecNumber evidence="8">1.7.99.1</ecNumber>
    </recommendedName>
    <alternativeName>
        <fullName evidence="8">Hybrid-cluster protein</fullName>
        <shortName evidence="8">HCP</shortName>
    </alternativeName>
    <alternativeName>
        <fullName evidence="8">Prismane protein</fullName>
    </alternativeName>
</protein>
<evidence type="ECO:0000313" key="10">
    <source>
        <dbReference type="Proteomes" id="UP000194798"/>
    </source>
</evidence>